<feature type="compositionally biased region" description="Low complexity" evidence="1">
    <location>
        <begin position="56"/>
        <end position="69"/>
    </location>
</feature>
<comment type="caution">
    <text evidence="3">The sequence shown here is derived from an EMBL/GenBank/DDBJ whole genome shotgun (WGS) entry which is preliminary data.</text>
</comment>
<reference evidence="3" key="1">
    <citation type="submission" date="2021-02" db="EMBL/GenBank/DDBJ databases">
        <authorList>
            <person name="Dougan E. K."/>
            <person name="Rhodes N."/>
            <person name="Thang M."/>
            <person name="Chan C."/>
        </authorList>
    </citation>
    <scope>NUCLEOTIDE SEQUENCE</scope>
</reference>
<keyword evidence="2" id="KW-1133">Transmembrane helix</keyword>
<dbReference type="EMBL" id="CAJNDS010002712">
    <property type="protein sequence ID" value="CAE7570897.1"/>
    <property type="molecule type" value="Genomic_DNA"/>
</dbReference>
<gene>
    <name evidence="3" type="primary">cya1</name>
    <name evidence="3" type="ORF">SNAT2548_LOCUS32515</name>
</gene>
<feature type="transmembrane region" description="Helical" evidence="2">
    <location>
        <begin position="12"/>
        <end position="34"/>
    </location>
</feature>
<dbReference type="SUPFAM" id="SSF52540">
    <property type="entry name" value="P-loop containing nucleoside triphosphate hydrolases"/>
    <property type="match status" value="1"/>
</dbReference>
<dbReference type="Gene3D" id="3.40.50.300">
    <property type="entry name" value="P-loop containing nucleotide triphosphate hydrolases"/>
    <property type="match status" value="1"/>
</dbReference>
<evidence type="ECO:0000313" key="4">
    <source>
        <dbReference type="Proteomes" id="UP000604046"/>
    </source>
</evidence>
<dbReference type="Pfam" id="PF03567">
    <property type="entry name" value="Sulfotransfer_2"/>
    <property type="match status" value="1"/>
</dbReference>
<accession>A0A812UKF0</accession>
<keyword evidence="2" id="KW-0812">Transmembrane</keyword>
<dbReference type="AlphaFoldDB" id="A0A812UKF0"/>
<feature type="region of interest" description="Disordered" evidence="1">
    <location>
        <begin position="55"/>
        <end position="81"/>
    </location>
</feature>
<keyword evidence="2" id="KW-0472">Membrane</keyword>
<evidence type="ECO:0000256" key="2">
    <source>
        <dbReference type="SAM" id="Phobius"/>
    </source>
</evidence>
<evidence type="ECO:0000256" key="1">
    <source>
        <dbReference type="SAM" id="MobiDB-lite"/>
    </source>
</evidence>
<keyword evidence="4" id="KW-1185">Reference proteome</keyword>
<sequence length="281" mass="32034">MAKTRTVPRGGDYTWPIVSFLALYLCGALSVIGFDALSVDLTALQSTADMLGMFQSDSPSADSASAPASPRTPPEMSQEPSIVAPSPMLMESTAKIPIVDRKELKFIFVTQTGGDVVKEMATIPPHRFGRSPEEPGYRFFEDFRHVSAARRRKYDWFFVVRDPVDRFLSWYACCSKAVDHTVEEFNDWLQKNLRSGTKGAFTRMTDYVDPDYAVLQHVIRFENLETDLRHLLPFYNFSLAMFPAEAKEVLRFGRQDISEETMNFIRTYYMGDFVSFNYSVP</sequence>
<dbReference type="Proteomes" id="UP000604046">
    <property type="component" value="Unassembled WGS sequence"/>
</dbReference>
<dbReference type="GO" id="GO:0008146">
    <property type="term" value="F:sulfotransferase activity"/>
    <property type="evidence" value="ECO:0007669"/>
    <property type="project" value="InterPro"/>
</dbReference>
<evidence type="ECO:0000313" key="3">
    <source>
        <dbReference type="EMBL" id="CAE7570897.1"/>
    </source>
</evidence>
<dbReference type="InterPro" id="IPR005331">
    <property type="entry name" value="Sulfotransferase"/>
</dbReference>
<dbReference type="InterPro" id="IPR027417">
    <property type="entry name" value="P-loop_NTPase"/>
</dbReference>
<organism evidence="3 4">
    <name type="scientific">Symbiodinium natans</name>
    <dbReference type="NCBI Taxonomy" id="878477"/>
    <lineage>
        <taxon>Eukaryota</taxon>
        <taxon>Sar</taxon>
        <taxon>Alveolata</taxon>
        <taxon>Dinophyceae</taxon>
        <taxon>Suessiales</taxon>
        <taxon>Symbiodiniaceae</taxon>
        <taxon>Symbiodinium</taxon>
    </lineage>
</organism>
<dbReference type="GO" id="GO:0016020">
    <property type="term" value="C:membrane"/>
    <property type="evidence" value="ECO:0007669"/>
    <property type="project" value="InterPro"/>
</dbReference>
<proteinExistence type="predicted"/>
<dbReference type="OrthoDB" id="426985at2759"/>
<name>A0A812UKF0_9DINO</name>
<protein>
    <submittedName>
        <fullName evidence="3">Cya1 protein</fullName>
    </submittedName>
</protein>